<dbReference type="OrthoDB" id="9813719at2"/>
<dbReference type="InterPro" id="IPR029063">
    <property type="entry name" value="SAM-dependent_MTases_sf"/>
</dbReference>
<dbReference type="NCBIfam" id="TIGR00675">
    <property type="entry name" value="dcm"/>
    <property type="match status" value="1"/>
</dbReference>
<gene>
    <name evidence="9" type="ORF">OA238_c18870</name>
</gene>
<dbReference type="KEGG" id="oar:OA238_c18870"/>
<evidence type="ECO:0000256" key="1">
    <source>
        <dbReference type="ARBA" id="ARBA00022603"/>
    </source>
</evidence>
<dbReference type="REBASE" id="64128">
    <property type="entry name" value="M.Oar238ORF18870P"/>
</dbReference>
<dbReference type="GO" id="GO:0044027">
    <property type="term" value="P:negative regulation of gene expression via chromosomal CpG island methylation"/>
    <property type="evidence" value="ECO:0007669"/>
    <property type="project" value="TreeGrafter"/>
</dbReference>
<evidence type="ECO:0000313" key="9">
    <source>
        <dbReference type="EMBL" id="AGI71992.1"/>
    </source>
</evidence>
<keyword evidence="4" id="KW-0680">Restriction system</keyword>
<evidence type="ECO:0000256" key="7">
    <source>
        <dbReference type="RuleBase" id="RU000416"/>
    </source>
</evidence>
<dbReference type="STRING" id="391616.OA238_c18870"/>
<organism evidence="9 10">
    <name type="scientific">Octadecabacter arcticus 238</name>
    <dbReference type="NCBI Taxonomy" id="391616"/>
    <lineage>
        <taxon>Bacteria</taxon>
        <taxon>Pseudomonadati</taxon>
        <taxon>Pseudomonadota</taxon>
        <taxon>Alphaproteobacteria</taxon>
        <taxon>Rhodobacterales</taxon>
        <taxon>Roseobacteraceae</taxon>
        <taxon>Octadecabacter</taxon>
    </lineage>
</organism>
<dbReference type="Gene3D" id="3.40.50.150">
    <property type="entry name" value="Vaccinia Virus protein VP39"/>
    <property type="match status" value="1"/>
</dbReference>
<keyword evidence="3 6" id="KW-0949">S-adenosyl-L-methionine</keyword>
<dbReference type="Gene3D" id="3.90.120.10">
    <property type="entry name" value="DNA Methylase, subunit A, domain 2"/>
    <property type="match status" value="1"/>
</dbReference>
<dbReference type="PRINTS" id="PR00105">
    <property type="entry name" value="C5METTRFRASE"/>
</dbReference>
<dbReference type="AlphaFoldDB" id="M9RIJ9"/>
<dbReference type="Proteomes" id="UP000004688">
    <property type="component" value="Chromosome"/>
</dbReference>
<dbReference type="SUPFAM" id="SSF53335">
    <property type="entry name" value="S-adenosyl-L-methionine-dependent methyltransferases"/>
    <property type="match status" value="1"/>
</dbReference>
<dbReference type="GO" id="GO:0032259">
    <property type="term" value="P:methylation"/>
    <property type="evidence" value="ECO:0007669"/>
    <property type="project" value="UniProtKB-KW"/>
</dbReference>
<dbReference type="EC" id="2.1.1.37" evidence="8"/>
<evidence type="ECO:0000256" key="6">
    <source>
        <dbReference type="PROSITE-ProRule" id="PRU01016"/>
    </source>
</evidence>
<protein>
    <recommendedName>
        <fullName evidence="8">Cytosine-specific methyltransferase</fullName>
        <ecNumber evidence="8">2.1.1.37</ecNumber>
    </recommendedName>
</protein>
<evidence type="ECO:0000256" key="8">
    <source>
        <dbReference type="RuleBase" id="RU000417"/>
    </source>
</evidence>
<dbReference type="GO" id="GO:0003886">
    <property type="term" value="F:DNA (cytosine-5-)-methyltransferase activity"/>
    <property type="evidence" value="ECO:0007669"/>
    <property type="project" value="UniProtKB-EC"/>
</dbReference>
<dbReference type="InterPro" id="IPR018117">
    <property type="entry name" value="C5_DNA_meth_AS"/>
</dbReference>
<dbReference type="PROSITE" id="PS51679">
    <property type="entry name" value="SAM_MT_C5"/>
    <property type="match status" value="1"/>
</dbReference>
<dbReference type="GO" id="GO:0003677">
    <property type="term" value="F:DNA binding"/>
    <property type="evidence" value="ECO:0007669"/>
    <property type="project" value="TreeGrafter"/>
</dbReference>
<reference evidence="9 10" key="1">
    <citation type="journal article" date="2013" name="PLoS ONE">
        <title>Poles Apart: Arctic and Antarctic Octadecabacter strains Share High Genome Plasticity and a New Type of Xanthorhodopsin.</title>
        <authorList>
            <person name="Vollmers J."/>
            <person name="Voget S."/>
            <person name="Dietrich S."/>
            <person name="Gollnow K."/>
            <person name="Smits M."/>
            <person name="Meyer K."/>
            <person name="Brinkhoff T."/>
            <person name="Simon M."/>
            <person name="Daniel R."/>
        </authorList>
    </citation>
    <scope>NUCLEOTIDE SEQUENCE [LARGE SCALE GENOMIC DNA]</scope>
    <source>
        <strain evidence="9 10">238</strain>
    </source>
</reference>
<dbReference type="RefSeq" id="WP_015495121.1">
    <property type="nucleotide sequence ID" value="NC_020908.1"/>
</dbReference>
<accession>M9RIJ9</accession>
<dbReference type="GO" id="GO:0009307">
    <property type="term" value="P:DNA restriction-modification system"/>
    <property type="evidence" value="ECO:0007669"/>
    <property type="project" value="UniProtKB-KW"/>
</dbReference>
<keyword evidence="10" id="KW-1185">Reference proteome</keyword>
<comment type="similarity">
    <text evidence="6 7">Belongs to the class I-like SAM-binding methyltransferase superfamily. C5-methyltransferase family.</text>
</comment>
<dbReference type="InterPro" id="IPR001525">
    <property type="entry name" value="C5_MeTfrase"/>
</dbReference>
<dbReference type="eggNOG" id="COG0270">
    <property type="taxonomic scope" value="Bacteria"/>
</dbReference>
<dbReference type="PROSITE" id="PS00094">
    <property type="entry name" value="C5_MTASE_1"/>
    <property type="match status" value="1"/>
</dbReference>
<dbReference type="HOGENOM" id="CLU_006958_2_1_5"/>
<keyword evidence="1 6" id="KW-0489">Methyltransferase</keyword>
<dbReference type="PANTHER" id="PTHR10629">
    <property type="entry name" value="CYTOSINE-SPECIFIC METHYLTRANSFERASE"/>
    <property type="match status" value="1"/>
</dbReference>
<evidence type="ECO:0000256" key="5">
    <source>
        <dbReference type="ARBA" id="ARBA00047422"/>
    </source>
</evidence>
<evidence type="ECO:0000256" key="4">
    <source>
        <dbReference type="ARBA" id="ARBA00022747"/>
    </source>
</evidence>
<evidence type="ECO:0000256" key="2">
    <source>
        <dbReference type="ARBA" id="ARBA00022679"/>
    </source>
</evidence>
<name>M9RIJ9_9RHOB</name>
<dbReference type="EMBL" id="CP003742">
    <property type="protein sequence ID" value="AGI71992.1"/>
    <property type="molecule type" value="Genomic_DNA"/>
</dbReference>
<keyword evidence="2 6" id="KW-0808">Transferase</keyword>
<dbReference type="InterPro" id="IPR050390">
    <property type="entry name" value="C5-Methyltransferase"/>
</dbReference>
<feature type="active site" evidence="6">
    <location>
        <position position="70"/>
    </location>
</feature>
<comment type="catalytic activity">
    <reaction evidence="5 8">
        <text>a 2'-deoxycytidine in DNA + S-adenosyl-L-methionine = a 5-methyl-2'-deoxycytidine in DNA + S-adenosyl-L-homocysteine + H(+)</text>
        <dbReference type="Rhea" id="RHEA:13681"/>
        <dbReference type="Rhea" id="RHEA-COMP:11369"/>
        <dbReference type="Rhea" id="RHEA-COMP:11370"/>
        <dbReference type="ChEBI" id="CHEBI:15378"/>
        <dbReference type="ChEBI" id="CHEBI:57856"/>
        <dbReference type="ChEBI" id="CHEBI:59789"/>
        <dbReference type="ChEBI" id="CHEBI:85452"/>
        <dbReference type="ChEBI" id="CHEBI:85454"/>
        <dbReference type="EC" id="2.1.1.37"/>
    </reaction>
</comment>
<sequence>MKTISLFSGCGGMDFGIKAAGCDVVFANDVMKYAAETHRKYFKDTDFIHGDIREISNFPSTDLVVGGYPCQSFSMGGNRKPENDPRTYLFKEFARAVEASNPKFFIAENVSGLKSVQNGQWLKQQIDVFEDIGNHGYNTSFKIINSQDYGVPQRRKRLFVIGVRRDLGGYFHFPTETHCKLEDVKKTGLLPHTSHGEVIKHLPKWPSGEFYERPHDPEGHFSWYYMSRNRKAEWNRPSYTVVANFRHTTLHPASPTMKLTWSNLADGFKQRWDFTDHFEHLDHEPEMFKLEEARRLSWREAACIQTFPRGFEPAGDLMRKFEQIGNAVPPKLIEVIAHWLKSEQGLKDYAPTDGVQKKDSQLKLL</sequence>
<dbReference type="Pfam" id="PF00145">
    <property type="entry name" value="DNA_methylase"/>
    <property type="match status" value="1"/>
</dbReference>
<proteinExistence type="inferred from homology"/>
<evidence type="ECO:0000256" key="3">
    <source>
        <dbReference type="ARBA" id="ARBA00022691"/>
    </source>
</evidence>
<dbReference type="PANTHER" id="PTHR10629:SF52">
    <property type="entry name" value="DNA (CYTOSINE-5)-METHYLTRANSFERASE 1"/>
    <property type="match status" value="1"/>
</dbReference>
<evidence type="ECO:0000313" key="10">
    <source>
        <dbReference type="Proteomes" id="UP000004688"/>
    </source>
</evidence>